<dbReference type="Proteomes" id="UP000017840">
    <property type="component" value="Unassembled WGS sequence"/>
</dbReference>
<comment type="caution">
    <text evidence="2">The sequence shown here is derived from an EMBL/GenBank/DDBJ whole genome shotgun (WGS) entry which is preliminary data.</text>
</comment>
<evidence type="ECO:0000313" key="3">
    <source>
        <dbReference type="Proteomes" id="UP000017840"/>
    </source>
</evidence>
<feature type="transmembrane region" description="Helical" evidence="1">
    <location>
        <begin position="12"/>
        <end position="33"/>
    </location>
</feature>
<keyword evidence="1" id="KW-0472">Membrane</keyword>
<accession>V4HAZ6</accession>
<dbReference type="Pfam" id="PF24369">
    <property type="entry name" value="DUF7525"/>
    <property type="match status" value="1"/>
</dbReference>
<keyword evidence="1" id="KW-0812">Transmembrane</keyword>
<dbReference type="InterPro" id="IPR055947">
    <property type="entry name" value="DUF7525"/>
</dbReference>
<dbReference type="AlphaFoldDB" id="V4HAZ6"/>
<organism evidence="2 3">
    <name type="scientific">Candidatus Halobonum tyrrellensis G22</name>
    <dbReference type="NCBI Taxonomy" id="1324957"/>
    <lineage>
        <taxon>Archaea</taxon>
        <taxon>Methanobacteriati</taxon>
        <taxon>Methanobacteriota</taxon>
        <taxon>Stenosarchaea group</taxon>
        <taxon>Halobacteria</taxon>
        <taxon>Halobacteriales</taxon>
        <taxon>Haloferacaceae</taxon>
        <taxon>Candidatus Halobonum</taxon>
    </lineage>
</organism>
<reference evidence="2 3" key="1">
    <citation type="journal article" date="2013" name="Genome Announc.">
        <title>Draft Genome Sequence of 'Candidatus Halobonum tyrrellensis' Strain G22, Isolated from the Hypersaline Waters of Lake Tyrrell, Australia.</title>
        <authorList>
            <person name="Ugalde J.A."/>
            <person name="Narasingarao P."/>
            <person name="Kuo S."/>
            <person name="Podell S."/>
            <person name="Allen E.E."/>
        </authorList>
    </citation>
    <scope>NUCLEOTIDE SEQUENCE [LARGE SCALE GENOMIC DNA]</scope>
    <source>
        <strain evidence="2 3">G22</strain>
    </source>
</reference>
<proteinExistence type="predicted"/>
<dbReference type="RefSeq" id="WP_023394950.1">
    <property type="nucleotide sequence ID" value="NZ_ASGZ01000040.1"/>
</dbReference>
<keyword evidence="1" id="KW-1133">Transmembrane helix</keyword>
<dbReference type="EMBL" id="ASGZ01000040">
    <property type="protein sequence ID" value="ESP87855.1"/>
    <property type="molecule type" value="Genomic_DNA"/>
</dbReference>
<name>V4HAZ6_9EURY</name>
<feature type="transmembrane region" description="Helical" evidence="1">
    <location>
        <begin position="39"/>
        <end position="59"/>
    </location>
</feature>
<gene>
    <name evidence="2" type="ORF">K933_11871</name>
</gene>
<dbReference type="STRING" id="1324957.K933_11871"/>
<protein>
    <submittedName>
        <fullName evidence="2">Uncharacterized protein</fullName>
    </submittedName>
</protein>
<keyword evidence="3" id="KW-1185">Reference proteome</keyword>
<sequence>MATETAESDMAAGLAIALSAGVLVGAGFMLVGATQSVKAWGFALAMLTAALAVVAVQAFDR</sequence>
<evidence type="ECO:0000313" key="2">
    <source>
        <dbReference type="EMBL" id="ESP87855.1"/>
    </source>
</evidence>
<evidence type="ECO:0000256" key="1">
    <source>
        <dbReference type="SAM" id="Phobius"/>
    </source>
</evidence>